<evidence type="ECO:0000313" key="1">
    <source>
        <dbReference type="EMBL" id="NGO51615.1"/>
    </source>
</evidence>
<dbReference type="Gene3D" id="2.40.10.270">
    <property type="entry name" value="Bacteriophage SPP1 head-tail adaptor protein"/>
    <property type="match status" value="1"/>
</dbReference>
<dbReference type="Pfam" id="PF05521">
    <property type="entry name" value="Phage_HCP"/>
    <property type="match status" value="1"/>
</dbReference>
<protein>
    <submittedName>
        <fullName evidence="1">Head-tail adaptor protein</fullName>
    </submittedName>
</protein>
<keyword evidence="2" id="KW-1185">Reference proteome</keyword>
<dbReference type="AlphaFoldDB" id="A0A6G4WA10"/>
<evidence type="ECO:0000313" key="2">
    <source>
        <dbReference type="Proteomes" id="UP001642900"/>
    </source>
</evidence>
<sequence>MAKKPAAGSLKYRVDCQKRTEVDDGYGNTVSGDFETQFTVSAAYQHLRGGEGVIAARLENRHPMIVSVRASSATRQITSDWRLVDTRNGSAFAIRDVTHETDRAWISLLVEKGVAA</sequence>
<dbReference type="Proteomes" id="UP001642900">
    <property type="component" value="Unassembled WGS sequence"/>
</dbReference>
<gene>
    <name evidence="1" type="ORF">G6N73_10565</name>
</gene>
<dbReference type="InterPro" id="IPR008767">
    <property type="entry name" value="Phage_SPP1_head-tail_adaptor"/>
</dbReference>
<accession>A0A6G4WA10</accession>
<organism evidence="1 2">
    <name type="scientific">Allomesorhizobium camelthorni</name>
    <dbReference type="NCBI Taxonomy" id="475069"/>
    <lineage>
        <taxon>Bacteria</taxon>
        <taxon>Pseudomonadati</taxon>
        <taxon>Pseudomonadota</taxon>
        <taxon>Alphaproteobacteria</taxon>
        <taxon>Hyphomicrobiales</taxon>
        <taxon>Phyllobacteriaceae</taxon>
        <taxon>Allomesorhizobium</taxon>
    </lineage>
</organism>
<dbReference type="RefSeq" id="WP_165027305.1">
    <property type="nucleotide sequence ID" value="NZ_JAAKZF010000010.1"/>
</dbReference>
<name>A0A6G4WA10_9HYPH</name>
<reference evidence="1 2" key="1">
    <citation type="submission" date="2020-02" db="EMBL/GenBank/DDBJ databases">
        <title>Genome sequence of strain CCNWXJ40-4.</title>
        <authorList>
            <person name="Gao J."/>
            <person name="Sun J."/>
        </authorList>
    </citation>
    <scope>NUCLEOTIDE SEQUENCE [LARGE SCALE GENOMIC DNA]</scope>
    <source>
        <strain evidence="1 2">CCNWXJ 40-4</strain>
    </source>
</reference>
<dbReference type="InterPro" id="IPR038666">
    <property type="entry name" value="SSP1_head-tail_sf"/>
</dbReference>
<proteinExistence type="predicted"/>
<dbReference type="EMBL" id="JAAKZF010000010">
    <property type="protein sequence ID" value="NGO51615.1"/>
    <property type="molecule type" value="Genomic_DNA"/>
</dbReference>
<comment type="caution">
    <text evidence="1">The sequence shown here is derived from an EMBL/GenBank/DDBJ whole genome shotgun (WGS) entry which is preliminary data.</text>
</comment>